<evidence type="ECO:0000256" key="7">
    <source>
        <dbReference type="SAM" id="MobiDB-lite"/>
    </source>
</evidence>
<reference evidence="9" key="1">
    <citation type="submission" date="2024-04" db="EMBL/GenBank/DDBJ databases">
        <authorList>
            <consortium name="Molecular Ecology Group"/>
        </authorList>
    </citation>
    <scope>NUCLEOTIDE SEQUENCE</scope>
</reference>
<feature type="coiled-coil region" evidence="6">
    <location>
        <begin position="275"/>
        <end position="316"/>
    </location>
</feature>
<dbReference type="PANTHER" id="PTHR21411">
    <property type="entry name" value="APONTIC"/>
    <property type="match status" value="1"/>
</dbReference>
<feature type="domain" description="Myb/SANT-like DNA-binding" evidence="8">
    <location>
        <begin position="15"/>
        <end position="90"/>
    </location>
</feature>
<name>A0AAV2NK57_9HYME</name>
<evidence type="ECO:0000256" key="4">
    <source>
        <dbReference type="ARBA" id="ARBA00023163"/>
    </source>
</evidence>
<evidence type="ECO:0000256" key="2">
    <source>
        <dbReference type="ARBA" id="ARBA00016807"/>
    </source>
</evidence>
<comment type="function">
    <text evidence="5">Involved in transvection phenomena (= synapsis-dependent gene expression), where the synaptic pairing of chromosomes carrying genes with which zeste interacts influences the expression of these genes. Zeste binds to DNA and stimulates transcription from a nearby promoter.</text>
</comment>
<dbReference type="InterPro" id="IPR028002">
    <property type="entry name" value="Myb_DNA-bind_5"/>
</dbReference>
<evidence type="ECO:0000313" key="9">
    <source>
        <dbReference type="EMBL" id="CAL1679784.1"/>
    </source>
</evidence>
<accession>A0AAV2NK57</accession>
<dbReference type="EMBL" id="OZ034825">
    <property type="protein sequence ID" value="CAL1679784.1"/>
    <property type="molecule type" value="Genomic_DNA"/>
</dbReference>
<feature type="region of interest" description="Disordered" evidence="7">
    <location>
        <begin position="178"/>
        <end position="259"/>
    </location>
</feature>
<dbReference type="PANTHER" id="PTHR21411:SF0">
    <property type="entry name" value="REGULATORY PROTEIN ZESTE"/>
    <property type="match status" value="1"/>
</dbReference>
<evidence type="ECO:0000256" key="3">
    <source>
        <dbReference type="ARBA" id="ARBA00023015"/>
    </source>
</evidence>
<keyword evidence="3" id="KW-0805">Transcription regulation</keyword>
<evidence type="ECO:0000256" key="1">
    <source>
        <dbReference type="ARBA" id="ARBA00011764"/>
    </source>
</evidence>
<evidence type="ECO:0000256" key="6">
    <source>
        <dbReference type="SAM" id="Coils"/>
    </source>
</evidence>
<comment type="subunit">
    <text evidence="1">Self-associates forming complexes of several hundred monomers.</text>
</comment>
<evidence type="ECO:0000259" key="8">
    <source>
        <dbReference type="Pfam" id="PF13873"/>
    </source>
</evidence>
<keyword evidence="4" id="KW-0804">Transcription</keyword>
<protein>
    <recommendedName>
        <fullName evidence="2">Regulatory protein zeste</fullName>
    </recommendedName>
</protein>
<feature type="compositionally biased region" description="Polar residues" evidence="7">
    <location>
        <begin position="219"/>
        <end position="230"/>
    </location>
</feature>
<gene>
    <name evidence="9" type="ORF">LPLAT_LOCUS5913</name>
</gene>
<dbReference type="AlphaFoldDB" id="A0AAV2NK57"/>
<dbReference type="Pfam" id="PF13873">
    <property type="entry name" value="Myb_DNA-bind_5"/>
    <property type="match status" value="1"/>
</dbReference>
<evidence type="ECO:0000256" key="5">
    <source>
        <dbReference type="ARBA" id="ARBA00025466"/>
    </source>
</evidence>
<dbReference type="Proteomes" id="UP001497644">
    <property type="component" value="Chromosome 2"/>
</dbReference>
<sequence>MSAEATTVLLKKRERTQNWIPEEKSALFTLIKHHVNAIENKKIDAAASAMKSLAWQQIYCAFRGRFSADRDITRIREQWRRMKAQARMEMYTYAEKVRTLGPEAAAKSHPSNLSIEVWRLMESVRRNDCEADRSDDSSQDNENSTNRTAIHAILDKLTLPTPETSGPGHEIKIEINSDTEDENSHNSGELAQKLSDDSFLPQKRSRIATEDEPVDLVEQKTSCPDSVSTSRIDDATERNDARNELSSASVGWNDPVSSDKDKSVQRAMWIFKSTQREHEIKLRMLHIELERAELQKQTAINELKTSEIKKQLMEDQAAEYYRSIHSVQLILINSIIHSNL</sequence>
<proteinExistence type="predicted"/>
<feature type="compositionally biased region" description="Basic and acidic residues" evidence="7">
    <location>
        <begin position="231"/>
        <end position="243"/>
    </location>
</feature>
<organism evidence="9 10">
    <name type="scientific">Lasius platythorax</name>
    <dbReference type="NCBI Taxonomy" id="488582"/>
    <lineage>
        <taxon>Eukaryota</taxon>
        <taxon>Metazoa</taxon>
        <taxon>Ecdysozoa</taxon>
        <taxon>Arthropoda</taxon>
        <taxon>Hexapoda</taxon>
        <taxon>Insecta</taxon>
        <taxon>Pterygota</taxon>
        <taxon>Neoptera</taxon>
        <taxon>Endopterygota</taxon>
        <taxon>Hymenoptera</taxon>
        <taxon>Apocrita</taxon>
        <taxon>Aculeata</taxon>
        <taxon>Formicoidea</taxon>
        <taxon>Formicidae</taxon>
        <taxon>Formicinae</taxon>
        <taxon>Lasius</taxon>
        <taxon>Lasius</taxon>
    </lineage>
</organism>
<keyword evidence="6" id="KW-0175">Coiled coil</keyword>
<evidence type="ECO:0000313" key="10">
    <source>
        <dbReference type="Proteomes" id="UP001497644"/>
    </source>
</evidence>
<keyword evidence="10" id="KW-1185">Reference proteome</keyword>